<reference evidence="2" key="1">
    <citation type="journal article" date="2015" name="Genome Announc.">
        <title>Draft whole-genome sequence of the biocontrol agent Trichoderma harzianum T6776.</title>
        <authorList>
            <person name="Baroncelli R."/>
            <person name="Piaggeschi G."/>
            <person name="Fiorini L."/>
            <person name="Bertolini E."/>
            <person name="Zapparata A."/>
            <person name="Pe M.E."/>
            <person name="Sarrocco S."/>
            <person name="Vannacci G."/>
        </authorList>
    </citation>
    <scope>NUCLEOTIDE SEQUENCE [LARGE SCALE GENOMIC DNA]</scope>
    <source>
        <strain evidence="2">T6776</strain>
    </source>
</reference>
<accession>A0A0F9XKB9</accession>
<sequence>MAIDAQIRVEPATVADVPELIELVNEGLNPEGDYNIYPHNAHGAKYATDVFEALLKADHSRVKLLVVRDAEGYPIATGTVYNIAAGDVFTSAWNNWGIPLQRGMKQEVLDKLFGAWTKRHNKLMGNQPRVCNATAILAEADKIADEIDVPLFLDGAVPEFYKRRGYSELLNNSGVEASAVPMLRKKKSERV</sequence>
<proteinExistence type="predicted"/>
<dbReference type="OrthoDB" id="2115692at2759"/>
<organism evidence="1 2">
    <name type="scientific">Trichoderma harzianum</name>
    <name type="common">Hypocrea lixii</name>
    <dbReference type="NCBI Taxonomy" id="5544"/>
    <lineage>
        <taxon>Eukaryota</taxon>
        <taxon>Fungi</taxon>
        <taxon>Dikarya</taxon>
        <taxon>Ascomycota</taxon>
        <taxon>Pezizomycotina</taxon>
        <taxon>Sordariomycetes</taxon>
        <taxon>Hypocreomycetidae</taxon>
        <taxon>Hypocreales</taxon>
        <taxon>Hypocreaceae</taxon>
        <taxon>Trichoderma</taxon>
    </lineage>
</organism>
<dbReference type="Proteomes" id="UP000034112">
    <property type="component" value="Unassembled WGS sequence"/>
</dbReference>
<dbReference type="EMBL" id="JOKZ01000064">
    <property type="protein sequence ID" value="KKP04905.1"/>
    <property type="molecule type" value="Genomic_DNA"/>
</dbReference>
<gene>
    <name evidence="1" type="ORF">THAR02_03006</name>
</gene>
<name>A0A0F9XKB9_TRIHA</name>
<dbReference type="OMA" id="MTHSTAR"/>
<evidence type="ECO:0008006" key="3">
    <source>
        <dbReference type="Google" id="ProtNLM"/>
    </source>
</evidence>
<dbReference type="AlphaFoldDB" id="A0A0F9XKB9"/>
<protein>
    <recommendedName>
        <fullName evidence="3">N-acetyltransferase domain-containing protein</fullName>
    </recommendedName>
</protein>
<evidence type="ECO:0000313" key="2">
    <source>
        <dbReference type="Proteomes" id="UP000034112"/>
    </source>
</evidence>
<comment type="caution">
    <text evidence="1">The sequence shown here is derived from an EMBL/GenBank/DDBJ whole genome shotgun (WGS) entry which is preliminary data.</text>
</comment>
<evidence type="ECO:0000313" key="1">
    <source>
        <dbReference type="EMBL" id="KKP04905.1"/>
    </source>
</evidence>